<keyword evidence="1" id="KW-1133">Transmembrane helix</keyword>
<evidence type="ECO:0008006" key="4">
    <source>
        <dbReference type="Google" id="ProtNLM"/>
    </source>
</evidence>
<feature type="transmembrane region" description="Helical" evidence="1">
    <location>
        <begin position="59"/>
        <end position="79"/>
    </location>
</feature>
<protein>
    <recommendedName>
        <fullName evidence="4">Permease</fullName>
    </recommendedName>
</protein>
<evidence type="ECO:0000313" key="3">
    <source>
        <dbReference type="Proteomes" id="UP000583127"/>
    </source>
</evidence>
<feature type="transmembrane region" description="Helical" evidence="1">
    <location>
        <begin position="85"/>
        <end position="105"/>
    </location>
</feature>
<name>A0A7Y0A2W8_9BURK</name>
<keyword evidence="1" id="KW-0472">Membrane</keyword>
<gene>
    <name evidence="2" type="ORF">HHL14_32280</name>
</gene>
<proteinExistence type="predicted"/>
<keyword evidence="3" id="KW-1185">Reference proteome</keyword>
<accession>A0A7Y0A2W8</accession>
<evidence type="ECO:0000256" key="1">
    <source>
        <dbReference type="SAM" id="Phobius"/>
    </source>
</evidence>
<keyword evidence="1" id="KW-0812">Transmembrane</keyword>
<dbReference type="EMBL" id="JABBFZ010000042">
    <property type="protein sequence ID" value="NML35481.1"/>
    <property type="molecule type" value="Genomic_DNA"/>
</dbReference>
<organism evidence="2 3">
    <name type="scientific">Paraburkholderia antibiotica</name>
    <dbReference type="NCBI Taxonomy" id="2728839"/>
    <lineage>
        <taxon>Bacteria</taxon>
        <taxon>Pseudomonadati</taxon>
        <taxon>Pseudomonadota</taxon>
        <taxon>Betaproteobacteria</taxon>
        <taxon>Burkholderiales</taxon>
        <taxon>Burkholderiaceae</taxon>
        <taxon>Paraburkholderia</taxon>
    </lineage>
</organism>
<dbReference type="RefSeq" id="WP_169501657.1">
    <property type="nucleotide sequence ID" value="NZ_JABBFZ010000042.1"/>
</dbReference>
<sequence>MNKKEARNLIEGMLSAGRKKQDVFTALSGKGVKDRVLAYRIAAYADPQRCAANKAHIRALTVIACIELLFGMFVAFGIGAQISPISGLIFGVLAALFGALFVWGFAKNKANIYNGFILISLTQLPRAFQGFSTAPGTTTIAVAINMTLVAYVWFVRSRLFPDFAFISPRKTNGKYVFLDEAN</sequence>
<evidence type="ECO:0000313" key="2">
    <source>
        <dbReference type="EMBL" id="NML35481.1"/>
    </source>
</evidence>
<dbReference type="AlphaFoldDB" id="A0A7Y0A2W8"/>
<comment type="caution">
    <text evidence="2">The sequence shown here is derived from an EMBL/GenBank/DDBJ whole genome shotgun (WGS) entry which is preliminary data.</text>
</comment>
<feature type="transmembrane region" description="Helical" evidence="1">
    <location>
        <begin position="134"/>
        <end position="154"/>
    </location>
</feature>
<feature type="transmembrane region" description="Helical" evidence="1">
    <location>
        <begin position="112"/>
        <end position="128"/>
    </location>
</feature>
<dbReference type="Proteomes" id="UP000583127">
    <property type="component" value="Unassembled WGS sequence"/>
</dbReference>
<reference evidence="2 3" key="1">
    <citation type="submission" date="2020-04" db="EMBL/GenBank/DDBJ databases">
        <title>Paraburkholderia sp. G-4-1-8 isolated from soil.</title>
        <authorList>
            <person name="Dahal R.H."/>
        </authorList>
    </citation>
    <scope>NUCLEOTIDE SEQUENCE [LARGE SCALE GENOMIC DNA]</scope>
    <source>
        <strain evidence="2 3">G-4-1-8</strain>
    </source>
</reference>